<name>A0A8S1ITE6_9CHLO</name>
<evidence type="ECO:0000313" key="2">
    <source>
        <dbReference type="EMBL" id="CAD7698019.1"/>
    </source>
</evidence>
<organism evidence="2 3">
    <name type="scientific">Ostreobium quekettii</name>
    <dbReference type="NCBI Taxonomy" id="121088"/>
    <lineage>
        <taxon>Eukaryota</taxon>
        <taxon>Viridiplantae</taxon>
        <taxon>Chlorophyta</taxon>
        <taxon>core chlorophytes</taxon>
        <taxon>Ulvophyceae</taxon>
        <taxon>TCBD clade</taxon>
        <taxon>Bryopsidales</taxon>
        <taxon>Ostreobineae</taxon>
        <taxon>Ostreobiaceae</taxon>
        <taxon>Ostreobium</taxon>
    </lineage>
</organism>
<dbReference type="OrthoDB" id="7726766at2759"/>
<reference evidence="2" key="1">
    <citation type="submission" date="2020-12" db="EMBL/GenBank/DDBJ databases">
        <authorList>
            <person name="Iha C."/>
        </authorList>
    </citation>
    <scope>NUCLEOTIDE SEQUENCE</scope>
</reference>
<dbReference type="Proteomes" id="UP000708148">
    <property type="component" value="Unassembled WGS sequence"/>
</dbReference>
<evidence type="ECO:0000259" key="1">
    <source>
        <dbReference type="Pfam" id="PF00089"/>
    </source>
</evidence>
<dbReference type="EMBL" id="CAJHUC010000742">
    <property type="protein sequence ID" value="CAD7698019.1"/>
    <property type="molecule type" value="Genomic_DNA"/>
</dbReference>
<dbReference type="InterPro" id="IPR009003">
    <property type="entry name" value="Peptidase_S1_PA"/>
</dbReference>
<dbReference type="InterPro" id="IPR001254">
    <property type="entry name" value="Trypsin_dom"/>
</dbReference>
<proteinExistence type="predicted"/>
<comment type="caution">
    <text evidence="2">The sequence shown here is derived from an EMBL/GenBank/DDBJ whole genome shotgun (WGS) entry which is preliminary data.</text>
</comment>
<evidence type="ECO:0000313" key="3">
    <source>
        <dbReference type="Proteomes" id="UP000708148"/>
    </source>
</evidence>
<feature type="domain" description="Peptidase S1" evidence="1">
    <location>
        <begin position="68"/>
        <end position="165"/>
    </location>
</feature>
<dbReference type="GO" id="GO:0004252">
    <property type="term" value="F:serine-type endopeptidase activity"/>
    <property type="evidence" value="ECO:0007669"/>
    <property type="project" value="InterPro"/>
</dbReference>
<dbReference type="InterPro" id="IPR043504">
    <property type="entry name" value="Peptidase_S1_PA_chymotrypsin"/>
</dbReference>
<accession>A0A8S1ITE6</accession>
<dbReference type="Gene3D" id="2.40.10.10">
    <property type="entry name" value="Trypsin-like serine proteases"/>
    <property type="match status" value="1"/>
</dbReference>
<dbReference type="Pfam" id="PF00089">
    <property type="entry name" value="Trypsin"/>
    <property type="match status" value="1"/>
</dbReference>
<gene>
    <name evidence="2" type="ORF">OSTQU699_LOCUS3380</name>
</gene>
<protein>
    <recommendedName>
        <fullName evidence="1">Peptidase S1 domain-containing protein</fullName>
    </recommendedName>
</protein>
<dbReference type="GO" id="GO:0006508">
    <property type="term" value="P:proteolysis"/>
    <property type="evidence" value="ECO:0007669"/>
    <property type="project" value="InterPro"/>
</dbReference>
<keyword evidence="3" id="KW-1185">Reference proteome</keyword>
<sequence>MIKNWTVPGVLAMGLLLSILGGIAFSTLAGPSGIPSFEGCYAANTSFKNTTDASAEDLDHKVGWPMQSAERYPYLVRLQTGAHAGFCTGVVIHKQLVLTTASCIDLAGPYPNVVLGYPGWSGGWAPGIQELRAEWASMHPGWKGSAAGCCNAAIVKLPKRVNVTAPTLAGENFAVYRGLILEGINPADVPKLSRWKAVQSSICQGPGHSQEGSFCLVPESAQSNAGVMAMILDNYSMGNGTARGLPGLDLFVGLCIPTNSTFESESVIPGSAQDRAVDCASISGIRKWIEQHKSQV</sequence>
<dbReference type="SUPFAM" id="SSF50494">
    <property type="entry name" value="Trypsin-like serine proteases"/>
    <property type="match status" value="1"/>
</dbReference>
<dbReference type="AlphaFoldDB" id="A0A8S1ITE6"/>